<dbReference type="EMBL" id="JADBEC010000001">
    <property type="protein sequence ID" value="MBE1505786.1"/>
    <property type="molecule type" value="Genomic_DNA"/>
</dbReference>
<proteinExistence type="predicted"/>
<protein>
    <submittedName>
        <fullName evidence="2">P-loop ATPase</fullName>
    </submittedName>
</protein>
<dbReference type="InterPro" id="IPR007936">
    <property type="entry name" value="VapE-like_dom"/>
</dbReference>
<accession>A0ABR9IRF7</accession>
<dbReference type="Proteomes" id="UP000620262">
    <property type="component" value="Unassembled WGS sequence"/>
</dbReference>
<dbReference type="PANTHER" id="PTHR34985">
    <property type="entry name" value="SLR0554 PROTEIN"/>
    <property type="match status" value="1"/>
</dbReference>
<gene>
    <name evidence="2" type="ORF">H4W29_002967</name>
</gene>
<keyword evidence="3" id="KW-1185">Reference proteome</keyword>
<evidence type="ECO:0000313" key="2">
    <source>
        <dbReference type="EMBL" id="MBE1505786.1"/>
    </source>
</evidence>
<dbReference type="PANTHER" id="PTHR34985:SF1">
    <property type="entry name" value="SLR0554 PROTEIN"/>
    <property type="match status" value="1"/>
</dbReference>
<name>A0ABR9IRF7_RHIVS</name>
<reference evidence="2 3" key="1">
    <citation type="submission" date="2020-10" db="EMBL/GenBank/DDBJ databases">
        <title>Sequencing the genomes of 1000 actinobacteria strains.</title>
        <authorList>
            <person name="Klenk H.-P."/>
        </authorList>
    </citation>
    <scope>NUCLEOTIDE SEQUENCE [LARGE SCALE GENOMIC DNA]</scope>
    <source>
        <strain evidence="2 3">DSM 7307</strain>
    </source>
</reference>
<feature type="domain" description="Virulence-associated protein E-like" evidence="1">
    <location>
        <begin position="121"/>
        <end position="323"/>
    </location>
</feature>
<comment type="caution">
    <text evidence="2">The sequence shown here is derived from an EMBL/GenBank/DDBJ whole genome shotgun (WGS) entry which is preliminary data.</text>
</comment>
<dbReference type="Pfam" id="PF05272">
    <property type="entry name" value="VapE-like_dom"/>
    <property type="match status" value="1"/>
</dbReference>
<sequence length="440" mass="49728">MPQMTAHAPSCDWLAMLKTNDKGNPLPGLTLNWTVMLEHHPDACGMLALDEFSGQTMLLRRPPWDLRKGDWKPRPIGNNDLAEAVEWLEGFGLTPKVFNINPVIDKVAGRHPYHPVKSWLSSLPAWDGRRRVDTFLTSHLGADDTPLNRAFSRKWLCALARRVFQPGCQFDHVLTLQGRQGLGKSSFGRALVPVEQWVTDGVTVGESAREVIENTRGRWVVELAELAGRSTREIETIRKFITVRVDTARGAFKHKADDVPRQFAFYATTNADEFLTDTTGNRRWWPVRPTAIDIAAIRADRAQVWAEVMTIYEHESLWLDDPALQADLEALHQGVMDFGPTYEIIRDLIPHGDMMLPCADMRKLLTGGSEDASRLPSGWHKNLQRALVGLGFEPQSVVSNRGREAVRVYVRGNVSGRRWAGWADGRIEFEHGRRGRERSF</sequence>
<evidence type="ECO:0000259" key="1">
    <source>
        <dbReference type="Pfam" id="PF05272"/>
    </source>
</evidence>
<dbReference type="RefSeq" id="WP_192729588.1">
    <property type="nucleotide sequence ID" value="NZ_BAAAVL010000009.1"/>
</dbReference>
<evidence type="ECO:0000313" key="3">
    <source>
        <dbReference type="Proteomes" id="UP000620262"/>
    </source>
</evidence>
<organism evidence="2 3">
    <name type="scientific">Rhizobium viscosum</name>
    <name type="common">Arthrobacter viscosus</name>
    <dbReference type="NCBI Taxonomy" id="1673"/>
    <lineage>
        <taxon>Bacteria</taxon>
        <taxon>Pseudomonadati</taxon>
        <taxon>Pseudomonadota</taxon>
        <taxon>Alphaproteobacteria</taxon>
        <taxon>Hyphomicrobiales</taxon>
        <taxon>Rhizobiaceae</taxon>
        <taxon>Rhizobium/Agrobacterium group</taxon>
        <taxon>Rhizobium</taxon>
    </lineage>
</organism>